<protein>
    <submittedName>
        <fullName evidence="1">Helix-hairpin-helix domain-containing protein</fullName>
    </submittedName>
</protein>
<name>A0ACC7P5R4_9BACL</name>
<dbReference type="Proteomes" id="UP001631969">
    <property type="component" value="Unassembled WGS sequence"/>
</dbReference>
<reference evidence="1" key="1">
    <citation type="submission" date="2024-12" db="EMBL/GenBank/DDBJ databases">
        <authorList>
            <person name="Wu N."/>
        </authorList>
    </citation>
    <scope>NUCLEOTIDE SEQUENCE</scope>
    <source>
        <strain evidence="1">P15</strain>
    </source>
</reference>
<gene>
    <name evidence="1" type="ORF">ACI1P1_15260</name>
</gene>
<proteinExistence type="predicted"/>
<dbReference type="EMBL" id="JBJURJ010000009">
    <property type="protein sequence ID" value="MFM9329652.1"/>
    <property type="molecule type" value="Genomic_DNA"/>
</dbReference>
<evidence type="ECO:0000313" key="1">
    <source>
        <dbReference type="EMBL" id="MFM9329652.1"/>
    </source>
</evidence>
<comment type="caution">
    <text evidence="1">The sequence shown here is derived from an EMBL/GenBank/DDBJ whole genome shotgun (WGS) entry which is preliminary data.</text>
</comment>
<organism evidence="1 2">
    <name type="scientific">Paenibacillus mesotrionivorans</name>
    <dbReference type="NCBI Taxonomy" id="3160968"/>
    <lineage>
        <taxon>Bacteria</taxon>
        <taxon>Bacillati</taxon>
        <taxon>Bacillota</taxon>
        <taxon>Bacilli</taxon>
        <taxon>Bacillales</taxon>
        <taxon>Paenibacillaceae</taxon>
        <taxon>Paenibacillus</taxon>
    </lineage>
</organism>
<evidence type="ECO:0000313" key="2">
    <source>
        <dbReference type="Proteomes" id="UP001631969"/>
    </source>
</evidence>
<keyword evidence="2" id="KW-1185">Reference proteome</keyword>
<sequence length="184" mass="18962">MANWLRLHWKKLMFVALLLGAAGFGFVRKAVEERVTSEWSEVNGEVQSLLNASGRNGGTTQASSSGQGASAQPKDQATAQEAVPGAPTLPAPSATAPVQAEATAAPAQSPAGTAAAKGLIDINTASASRLDELPGIGPGKAQAIVEYRQSKGPFRTPEDLKNVKGIGQKTYDGLKDRITASVAP</sequence>
<accession>A0ACC7P5R4</accession>